<name>A3ZME6_9BACT</name>
<gene>
    <name evidence="2" type="ORF">DSM3645_00355</name>
</gene>
<protein>
    <submittedName>
        <fullName evidence="2">Uncharacterized protein</fullName>
    </submittedName>
</protein>
<feature type="region of interest" description="Disordered" evidence="1">
    <location>
        <begin position="1"/>
        <end position="32"/>
    </location>
</feature>
<dbReference type="AlphaFoldDB" id="A3ZME6"/>
<proteinExistence type="predicted"/>
<dbReference type="HOGENOM" id="CLU_2448724_0_0_0"/>
<accession>A3ZME6</accession>
<reference evidence="2 3" key="1">
    <citation type="submission" date="2006-02" db="EMBL/GenBank/DDBJ databases">
        <authorList>
            <person name="Amann R."/>
            <person name="Ferriera S."/>
            <person name="Johnson J."/>
            <person name="Kravitz S."/>
            <person name="Halpern A."/>
            <person name="Remington K."/>
            <person name="Beeson K."/>
            <person name="Tran B."/>
            <person name="Rogers Y.-H."/>
            <person name="Friedman R."/>
            <person name="Venter J.C."/>
        </authorList>
    </citation>
    <scope>NUCLEOTIDE SEQUENCE [LARGE SCALE GENOMIC DNA]</scope>
    <source>
        <strain evidence="2 3">DSM 3645</strain>
    </source>
</reference>
<organism evidence="2 3">
    <name type="scientific">Blastopirellula marina DSM 3645</name>
    <dbReference type="NCBI Taxonomy" id="314230"/>
    <lineage>
        <taxon>Bacteria</taxon>
        <taxon>Pseudomonadati</taxon>
        <taxon>Planctomycetota</taxon>
        <taxon>Planctomycetia</taxon>
        <taxon>Pirellulales</taxon>
        <taxon>Pirellulaceae</taxon>
        <taxon>Blastopirellula</taxon>
    </lineage>
</organism>
<dbReference type="EMBL" id="AANZ01000002">
    <property type="protein sequence ID" value="EAQ82119.1"/>
    <property type="molecule type" value="Genomic_DNA"/>
</dbReference>
<dbReference type="Proteomes" id="UP000004358">
    <property type="component" value="Unassembled WGS sequence"/>
</dbReference>
<comment type="caution">
    <text evidence="2">The sequence shown here is derived from an EMBL/GenBank/DDBJ whole genome shotgun (WGS) entry which is preliminary data.</text>
</comment>
<evidence type="ECO:0000256" key="1">
    <source>
        <dbReference type="SAM" id="MobiDB-lite"/>
    </source>
</evidence>
<dbReference type="STRING" id="314230.DSM3645_00355"/>
<evidence type="ECO:0000313" key="2">
    <source>
        <dbReference type="EMBL" id="EAQ82119.1"/>
    </source>
</evidence>
<evidence type="ECO:0000313" key="3">
    <source>
        <dbReference type="Proteomes" id="UP000004358"/>
    </source>
</evidence>
<sequence length="89" mass="9761">MGKSNDDRTNLLPVPLNQVDGSDRFAGSASPPAKQFVNKSVEAGRNPATMDRKYNQNITENLCNLGFHAGANYLPLMPPFPRSTDQHCD</sequence>